<sequence>MYIFANFVRLMKIVLIGAGNLATNLGLALHEANHDIVQVFSRTMTSAKLLAAAIESVPTNDLDAITDEADLYILSVKDSILTEIIDRICKNKSQKVFVHTAGSMPLDCFKGKAEHYGVFYPMQTFSKQRRVAFENIPIFLEASDDFTLQKLTDVAESISKNVRNLSTDKRRYLHLAAVWACNYANHCYDMAAEVLKKADLPFSVMLELTDETARKVHDLSPREAQTGPAIRYDTNVIEAQMELMKDMPEAKKLYEELAKSIHETSKKKV</sequence>
<evidence type="ECO:0000313" key="3">
    <source>
        <dbReference type="EMBL" id="ERJ76276.1"/>
    </source>
</evidence>
<dbReference type="SUPFAM" id="SSF48179">
    <property type="entry name" value="6-phosphogluconate dehydrogenase C-terminal domain-like"/>
    <property type="match status" value="1"/>
</dbReference>
<dbReference type="Proteomes" id="UP000016660">
    <property type="component" value="Unassembled WGS sequence"/>
</dbReference>
<comment type="caution">
    <text evidence="3">The sequence shown here is derived from an EMBL/GenBank/DDBJ whole genome shotgun (WGS) entry which is preliminary data.</text>
</comment>
<dbReference type="PANTHER" id="PTHR40459:SF1">
    <property type="entry name" value="CONSERVED HYPOTHETICAL ALANINE AND LEUCINE RICH PROTEIN"/>
    <property type="match status" value="1"/>
</dbReference>
<proteinExistence type="predicted"/>
<reference evidence="3 4" key="1">
    <citation type="submission" date="2013-06" db="EMBL/GenBank/DDBJ databases">
        <authorList>
            <person name="Weinstock G."/>
            <person name="Sodergren E."/>
            <person name="Lobos E.A."/>
            <person name="Fulton L."/>
            <person name="Fulton R."/>
            <person name="Courtney L."/>
            <person name="Fronick C."/>
            <person name="O'Laughlin M."/>
            <person name="Godfrey J."/>
            <person name="Wilson R.M."/>
            <person name="Miner T."/>
            <person name="Farmer C."/>
            <person name="Delehaunty K."/>
            <person name="Cordes M."/>
            <person name="Minx P."/>
            <person name="Tomlinson C."/>
            <person name="Chen J."/>
            <person name="Wollam A."/>
            <person name="Pepin K.H."/>
            <person name="Bhonagiri V."/>
            <person name="Zhang X."/>
            <person name="Warren W."/>
            <person name="Mitreva M."/>
            <person name="Mardis E.R."/>
            <person name="Wilson R.K."/>
        </authorList>
    </citation>
    <scope>NUCLEOTIDE SEQUENCE [LARGE SCALE GENOMIC DNA]</scope>
    <source>
        <strain evidence="3 4">ATCC 29426</strain>
    </source>
</reference>
<protein>
    <recommendedName>
        <fullName evidence="5">DUF2520 domain-containing protein</fullName>
    </recommendedName>
</protein>
<dbReference type="PANTHER" id="PTHR40459">
    <property type="entry name" value="CONSERVED HYPOTHETICAL ALANINE AND LEUCINE RICH PROTEIN"/>
    <property type="match status" value="1"/>
</dbReference>
<dbReference type="Gene3D" id="3.40.50.720">
    <property type="entry name" value="NAD(P)-binding Rossmann-like Domain"/>
    <property type="match status" value="1"/>
</dbReference>
<dbReference type="InterPro" id="IPR008927">
    <property type="entry name" value="6-PGluconate_DH-like_C_sf"/>
</dbReference>
<organism evidence="3 4">
    <name type="scientific">Prevotella disiens JCM 6334 = ATCC 29426</name>
    <dbReference type="NCBI Taxonomy" id="1235811"/>
    <lineage>
        <taxon>Bacteria</taxon>
        <taxon>Pseudomonadati</taxon>
        <taxon>Bacteroidota</taxon>
        <taxon>Bacteroidia</taxon>
        <taxon>Bacteroidales</taxon>
        <taxon>Prevotellaceae</taxon>
        <taxon>Prevotella</taxon>
    </lineage>
</organism>
<dbReference type="InterPro" id="IPR036291">
    <property type="entry name" value="NAD(P)-bd_dom_sf"/>
</dbReference>
<evidence type="ECO:0000259" key="1">
    <source>
        <dbReference type="Pfam" id="PF03807"/>
    </source>
</evidence>
<dbReference type="Pfam" id="PF10728">
    <property type="entry name" value="DUF2520"/>
    <property type="match status" value="1"/>
</dbReference>
<dbReference type="Pfam" id="PF03807">
    <property type="entry name" value="F420_oxidored"/>
    <property type="match status" value="1"/>
</dbReference>
<name>A0ABP2Y765_9BACT</name>
<keyword evidence="4" id="KW-1185">Reference proteome</keyword>
<dbReference type="InterPro" id="IPR028939">
    <property type="entry name" value="P5C_Rdtase_cat_N"/>
</dbReference>
<gene>
    <name evidence="3" type="ORF">HMPREF0653_01524</name>
</gene>
<evidence type="ECO:0008006" key="5">
    <source>
        <dbReference type="Google" id="ProtNLM"/>
    </source>
</evidence>
<evidence type="ECO:0000313" key="4">
    <source>
        <dbReference type="Proteomes" id="UP000016660"/>
    </source>
</evidence>
<dbReference type="InterPro" id="IPR037108">
    <property type="entry name" value="TM1727-like_C_sf"/>
</dbReference>
<evidence type="ECO:0000259" key="2">
    <source>
        <dbReference type="Pfam" id="PF10728"/>
    </source>
</evidence>
<accession>A0ABP2Y765</accession>
<feature type="domain" description="Pyrroline-5-carboxylate reductase catalytic N-terminal" evidence="1">
    <location>
        <begin position="12"/>
        <end position="98"/>
    </location>
</feature>
<dbReference type="InterPro" id="IPR018931">
    <property type="entry name" value="DUF2520"/>
</dbReference>
<dbReference type="SUPFAM" id="SSF51735">
    <property type="entry name" value="NAD(P)-binding Rossmann-fold domains"/>
    <property type="match status" value="1"/>
</dbReference>
<dbReference type="EMBL" id="AWUY01000135">
    <property type="protein sequence ID" value="ERJ76276.1"/>
    <property type="molecule type" value="Genomic_DNA"/>
</dbReference>
<dbReference type="Gene3D" id="1.10.1040.20">
    <property type="entry name" value="ProC-like, C-terminal domain"/>
    <property type="match status" value="1"/>
</dbReference>
<feature type="domain" description="DUF2520" evidence="2">
    <location>
        <begin position="136"/>
        <end position="261"/>
    </location>
</feature>